<accession>A0ABP7KU82</accession>
<name>A0ABP7KU82_9GAMM</name>
<sequence>MVIKYPTLGIETPKSEDIDVINPATMYSDVVMANRVNPKTYIAAGSGLLM</sequence>
<proteinExistence type="predicted"/>
<dbReference type="EMBL" id="BAABDG010000002">
    <property type="protein sequence ID" value="GAA3888140.1"/>
    <property type="molecule type" value="Genomic_DNA"/>
</dbReference>
<protein>
    <submittedName>
        <fullName evidence="1">Uncharacterized protein</fullName>
    </submittedName>
</protein>
<reference evidence="2" key="1">
    <citation type="journal article" date="2019" name="Int. J. Syst. Evol. Microbiol.">
        <title>The Global Catalogue of Microorganisms (GCM) 10K type strain sequencing project: providing services to taxonomists for standard genome sequencing and annotation.</title>
        <authorList>
            <consortium name="The Broad Institute Genomics Platform"/>
            <consortium name="The Broad Institute Genome Sequencing Center for Infectious Disease"/>
            <person name="Wu L."/>
            <person name="Ma J."/>
        </authorList>
    </citation>
    <scope>NUCLEOTIDE SEQUENCE [LARGE SCALE GENOMIC DNA]</scope>
    <source>
        <strain evidence="2">JCM 17201</strain>
    </source>
</reference>
<evidence type="ECO:0000313" key="2">
    <source>
        <dbReference type="Proteomes" id="UP001499994"/>
    </source>
</evidence>
<gene>
    <name evidence="1" type="ORF">GCM10022405_12090</name>
</gene>
<keyword evidence="2" id="KW-1185">Reference proteome</keyword>
<dbReference type="Proteomes" id="UP001499994">
    <property type="component" value="Unassembled WGS sequence"/>
</dbReference>
<organism evidence="1 2">
    <name type="scientific">Gibbsiella dentisursi</name>
    <dbReference type="NCBI Taxonomy" id="796890"/>
    <lineage>
        <taxon>Bacteria</taxon>
        <taxon>Pseudomonadati</taxon>
        <taxon>Pseudomonadota</taxon>
        <taxon>Gammaproteobacteria</taxon>
        <taxon>Enterobacterales</taxon>
        <taxon>Yersiniaceae</taxon>
        <taxon>Gibbsiella</taxon>
    </lineage>
</organism>
<comment type="caution">
    <text evidence="1">The sequence shown here is derived from an EMBL/GenBank/DDBJ whole genome shotgun (WGS) entry which is preliminary data.</text>
</comment>
<evidence type="ECO:0000313" key="1">
    <source>
        <dbReference type="EMBL" id="GAA3888140.1"/>
    </source>
</evidence>